<comment type="caution">
    <text evidence="1">The sequence shown here is derived from an EMBL/GenBank/DDBJ whole genome shotgun (WGS) entry which is preliminary data.</text>
</comment>
<evidence type="ECO:0000313" key="1">
    <source>
        <dbReference type="EMBL" id="RGW66546.1"/>
    </source>
</evidence>
<sequence>MEVLKDISQLTKGCGVTFIKNDIFHFYEYLMVHPNRETYYLFIDNWTQDVVRIHVSELLNGDYYIGEYDTVFVNKKMIEFYKRMIQCHEKRIKESLKKNSYGNI</sequence>
<dbReference type="RefSeq" id="WP_118140771.1">
    <property type="nucleotide sequence ID" value="NZ_QSAQ01000031.1"/>
</dbReference>
<accession>A0AA92U2R1</accession>
<evidence type="ECO:0000313" key="3">
    <source>
        <dbReference type="Proteomes" id="UP000284990"/>
    </source>
</evidence>
<dbReference type="EMBL" id="QSFW01000014">
    <property type="protein sequence ID" value="RHA86803.1"/>
    <property type="molecule type" value="Genomic_DNA"/>
</dbReference>
<protein>
    <submittedName>
        <fullName evidence="1">Uncharacterized protein</fullName>
    </submittedName>
</protein>
<proteinExistence type="predicted"/>
<evidence type="ECO:0000313" key="2">
    <source>
        <dbReference type="EMBL" id="RHA86803.1"/>
    </source>
</evidence>
<dbReference type="EMBL" id="QSAQ01000031">
    <property type="protein sequence ID" value="RGW66546.1"/>
    <property type="molecule type" value="Genomic_DNA"/>
</dbReference>
<organism evidence="1 4">
    <name type="scientific">Segatella copri</name>
    <dbReference type="NCBI Taxonomy" id="165179"/>
    <lineage>
        <taxon>Bacteria</taxon>
        <taxon>Pseudomonadati</taxon>
        <taxon>Bacteroidota</taxon>
        <taxon>Bacteroidia</taxon>
        <taxon>Bacteroidales</taxon>
        <taxon>Prevotellaceae</taxon>
        <taxon>Segatella</taxon>
    </lineage>
</organism>
<dbReference type="Proteomes" id="UP000286077">
    <property type="component" value="Unassembled WGS sequence"/>
</dbReference>
<name>A0AA92U2R1_9BACT</name>
<dbReference type="Proteomes" id="UP000284990">
    <property type="component" value="Unassembled WGS sequence"/>
</dbReference>
<evidence type="ECO:0000313" key="4">
    <source>
        <dbReference type="Proteomes" id="UP000286077"/>
    </source>
</evidence>
<dbReference type="AlphaFoldDB" id="A0AA92U2R1"/>
<reference evidence="3 4" key="1">
    <citation type="submission" date="2018-08" db="EMBL/GenBank/DDBJ databases">
        <title>A genome reference for cultivated species of the human gut microbiota.</title>
        <authorList>
            <person name="Zou Y."/>
            <person name="Xue W."/>
            <person name="Luo G."/>
        </authorList>
    </citation>
    <scope>NUCLEOTIDE SEQUENCE [LARGE SCALE GENOMIC DNA]</scope>
    <source>
        <strain evidence="1 4">AF11-14</strain>
        <strain evidence="2 3">AM42-23AC</strain>
    </source>
</reference>
<gene>
    <name evidence="2" type="ORF">DW916_08030</name>
    <name evidence="1" type="ORF">DWV60_11485</name>
</gene>